<organism evidence="1 2">
    <name type="scientific">Candidatus Enterococcus ferrettii</name>
    <dbReference type="NCBI Taxonomy" id="2815324"/>
    <lineage>
        <taxon>Bacteria</taxon>
        <taxon>Bacillati</taxon>
        <taxon>Bacillota</taxon>
        <taxon>Bacilli</taxon>
        <taxon>Lactobacillales</taxon>
        <taxon>Enterococcaceae</taxon>
        <taxon>Enterococcus</taxon>
    </lineage>
</organism>
<gene>
    <name evidence="1" type="ORF">JZO67_004318</name>
</gene>
<keyword evidence="2" id="KW-1185">Reference proteome</keyword>
<proteinExistence type="predicted"/>
<sequence>MINKNVIDKAFIMDYDDLVIEKRFLFTCTINKNVKGENHG</sequence>
<protein>
    <submittedName>
        <fullName evidence="1">Uncharacterized protein</fullName>
    </submittedName>
</protein>
<comment type="caution">
    <text evidence="1">The sequence shown here is derived from an EMBL/GenBank/DDBJ whole genome shotgun (WGS) entry which is preliminary data.</text>
</comment>
<reference evidence="1 2" key="1">
    <citation type="submission" date="2021-03" db="EMBL/GenBank/DDBJ databases">
        <authorList>
            <person name="Gilmore M.S."/>
            <person name="Schwartzman J."/>
            <person name="Van Tyne D."/>
            <person name="Martin M."/>
            <person name="Earl A.M."/>
            <person name="Manson A.L."/>
            <person name="Straub T."/>
            <person name="Salamzade R."/>
            <person name="Saavedra J."/>
            <person name="Lebreton F."/>
            <person name="Prichula J."/>
            <person name="Schaufler K."/>
            <person name="Gaca A."/>
            <person name="Sgardioli B."/>
            <person name="Wagenaar J."/>
            <person name="Strong T."/>
        </authorList>
    </citation>
    <scope>NUCLEOTIDE SEQUENCE [LARGE SCALE GENOMIC DNA]</scope>
    <source>
        <strain evidence="1 2">665A</strain>
    </source>
</reference>
<evidence type="ECO:0000313" key="2">
    <source>
        <dbReference type="Proteomes" id="UP000664357"/>
    </source>
</evidence>
<name>A0ABV0EUK8_9ENTE</name>
<dbReference type="Proteomes" id="UP000664357">
    <property type="component" value="Unassembled WGS sequence"/>
</dbReference>
<dbReference type="EMBL" id="JAFREL020000004">
    <property type="protein sequence ID" value="MEO1772336.1"/>
    <property type="molecule type" value="Genomic_DNA"/>
</dbReference>
<evidence type="ECO:0000313" key="1">
    <source>
        <dbReference type="EMBL" id="MEO1772336.1"/>
    </source>
</evidence>
<accession>A0ABV0EUK8</accession>
<reference evidence="1 2" key="2">
    <citation type="submission" date="2024-02" db="EMBL/GenBank/DDBJ databases">
        <title>The Genome Sequence of Enterococcus sp. DIV0159.</title>
        <authorList>
            <person name="Earl A."/>
            <person name="Manson A."/>
            <person name="Gilmore M."/>
            <person name="Sanders J."/>
            <person name="Shea T."/>
            <person name="Howe W."/>
            <person name="Livny J."/>
            <person name="Cuomo C."/>
            <person name="Neafsey D."/>
            <person name="Birren B."/>
        </authorList>
    </citation>
    <scope>NUCLEOTIDE SEQUENCE [LARGE SCALE GENOMIC DNA]</scope>
    <source>
        <strain evidence="1 2">665A</strain>
    </source>
</reference>